<evidence type="ECO:0000313" key="1">
    <source>
        <dbReference type="EMBL" id="AGC35193.1"/>
    </source>
</evidence>
<name>L7TM17_9CAUD</name>
<protein>
    <submittedName>
        <fullName evidence="1">Uncharacterized protein</fullName>
    </submittedName>
</protein>
<accession>L7TM17</accession>
<evidence type="ECO:0000313" key="2">
    <source>
        <dbReference type="Proteomes" id="UP000011158"/>
    </source>
</evidence>
<proteinExistence type="predicted"/>
<keyword evidence="2" id="KW-1185">Reference proteome</keyword>
<dbReference type="GeneID" id="24643246"/>
<dbReference type="EMBL" id="KC295538">
    <property type="protein sequence ID" value="AGC35193.1"/>
    <property type="molecule type" value="Genomic_DNA"/>
</dbReference>
<sequence>MEKYKMAKSKKEVKVEIRDLNDEQRKRLGDALNNIVVQLTFIDDTKASLSDFVSSVSDELGIDASDIKQAAQRMYKGDYFDKQNKLDNIETILSVTNNLPQADDY</sequence>
<reference evidence="1 2" key="1">
    <citation type="journal article" date="2013" name="Arch. Virol.">
        <title>Genomic analysis of bacteriophage PBECO4 infecting Escherichia coli O157:H7.</title>
        <authorList>
            <person name="Kim M.S."/>
            <person name="Hong S.S."/>
            <person name="Park K."/>
            <person name="Myung H."/>
        </authorList>
    </citation>
    <scope>NUCLEOTIDE SEQUENCE [LARGE SCALE GENOMIC DNA]</scope>
</reference>
<dbReference type="KEGG" id="vg:24643246"/>
<dbReference type="Proteomes" id="UP000011158">
    <property type="component" value="Segment"/>
</dbReference>
<dbReference type="RefSeq" id="YP_009150827.1">
    <property type="nucleotide sequence ID" value="NC_027364.1"/>
</dbReference>
<organism evidence="1 2">
    <name type="scientific">Escherichia phage PBECO4</name>
    <dbReference type="NCBI Taxonomy" id="1273738"/>
    <lineage>
        <taxon>Viruses</taxon>
        <taxon>Duplodnaviria</taxon>
        <taxon>Heunggongvirae</taxon>
        <taxon>Uroviricota</taxon>
        <taxon>Caudoviricetes</taxon>
        <taxon>Asteriusvirus</taxon>
        <taxon>Asteriusvirus PBECO4</taxon>
    </lineage>
</organism>